<dbReference type="HOGENOM" id="CLU_2573175_0_0_5"/>
<dbReference type="KEGG" id="zmp:Zymop_0370"/>
<dbReference type="PATRIC" id="fig|579138.3.peg.388"/>
<evidence type="ECO:0000313" key="2">
    <source>
        <dbReference type="Proteomes" id="UP000000491"/>
    </source>
</evidence>
<proteinExistence type="predicted"/>
<dbReference type="EMBL" id="CP002865">
    <property type="protein sequence ID" value="AEI37273.1"/>
    <property type="molecule type" value="Genomic_DNA"/>
</dbReference>
<gene>
    <name evidence="1" type="ordered locus">Zymop_0370</name>
</gene>
<reference evidence="1 2" key="1">
    <citation type="journal article" date="2011" name="J. Bacteriol.">
        <title>Genome sequence of the ethanol-producing Zymomonas mobilis subsp. pomaceae lectotype strain ATCC 29192.</title>
        <authorList>
            <person name="Kouvelis V.N."/>
            <person name="Davenport K.W."/>
            <person name="Brettin T.S."/>
            <person name="Bruce D."/>
            <person name="Detter C."/>
            <person name="Han C.S."/>
            <person name="Nolan M."/>
            <person name="Tapia R."/>
            <person name="Damoulaki A."/>
            <person name="Kyrpides N.C."/>
            <person name="Typas M.A."/>
            <person name="Pappas K.M."/>
        </authorList>
    </citation>
    <scope>NUCLEOTIDE SEQUENCE [LARGE SCALE GENOMIC DNA]</scope>
    <source>
        <strain evidence="2">ATCC 29192 / DSM 22645 / JCM 10191 / CCUG 17912 / NBRC 13757 / NCIMB 11200 / NRRL B-4491 / Barker I</strain>
    </source>
</reference>
<organism evidence="1 2">
    <name type="scientific">Zymomonas mobilis subsp. pomaceae (strain ATCC 29192 / DSM 22645 / JCM 10191 / CCUG 17912 / NBRC 13757 / NCIMB 11200 / NRRL B-4491 / Barker I)</name>
    <dbReference type="NCBI Taxonomy" id="579138"/>
    <lineage>
        <taxon>Bacteria</taxon>
        <taxon>Pseudomonadati</taxon>
        <taxon>Pseudomonadota</taxon>
        <taxon>Alphaproteobacteria</taxon>
        <taxon>Sphingomonadales</taxon>
        <taxon>Zymomonadaceae</taxon>
        <taxon>Zymomonas</taxon>
    </lineage>
</organism>
<dbReference type="Proteomes" id="UP000000491">
    <property type="component" value="Chromosome"/>
</dbReference>
<accession>F8EUY5</accession>
<dbReference type="AlphaFoldDB" id="F8EUY5"/>
<sequence length="81" mass="9368">MEHFNENIIDELKEKIENIPAKEKGITKKDIFNKMVNSIKTLHSKGYSPDEIVEFFKENGIYSNNGYVTSLIVMTVYCHPT</sequence>
<evidence type="ECO:0000313" key="1">
    <source>
        <dbReference type="EMBL" id="AEI37273.1"/>
    </source>
</evidence>
<name>F8EUY5_ZYMMT</name>
<dbReference type="RefSeq" id="WP_013933672.1">
    <property type="nucleotide sequence ID" value="NC_015709.1"/>
</dbReference>
<protein>
    <submittedName>
        <fullName evidence="1">Uncharacterized protein</fullName>
    </submittedName>
</protein>